<dbReference type="Pfam" id="PF20936">
    <property type="entry name" value="GCIP_C"/>
    <property type="match status" value="1"/>
</dbReference>
<dbReference type="InterPro" id="IPR049318">
    <property type="entry name" value="GCIP_C"/>
</dbReference>
<feature type="compositionally biased region" description="Acidic residues" evidence="1">
    <location>
        <begin position="1"/>
        <end position="17"/>
    </location>
</feature>
<feature type="domain" description="Cyclin-D1-binding protein 1-like C-terminal" evidence="2">
    <location>
        <begin position="12"/>
        <end position="96"/>
    </location>
</feature>
<proteinExistence type="predicted"/>
<dbReference type="AlphaFoldDB" id="A0A165FRW6"/>
<dbReference type="OrthoDB" id="41588at2759"/>
<evidence type="ECO:0000256" key="1">
    <source>
        <dbReference type="SAM" id="MobiDB-lite"/>
    </source>
</evidence>
<dbReference type="Gene3D" id="1.20.1410.10">
    <property type="entry name" value="I/LWEQ domain"/>
    <property type="match status" value="1"/>
</dbReference>
<protein>
    <recommendedName>
        <fullName evidence="2">Cyclin-D1-binding protein 1-like C-terminal domain-containing protein</fullName>
    </recommendedName>
</protein>
<evidence type="ECO:0000259" key="2">
    <source>
        <dbReference type="Pfam" id="PF20936"/>
    </source>
</evidence>
<gene>
    <name evidence="3" type="ORF">LAESUDRAFT_756962</name>
</gene>
<organism evidence="3 4">
    <name type="scientific">Laetiporus sulphureus 93-53</name>
    <dbReference type="NCBI Taxonomy" id="1314785"/>
    <lineage>
        <taxon>Eukaryota</taxon>
        <taxon>Fungi</taxon>
        <taxon>Dikarya</taxon>
        <taxon>Basidiomycota</taxon>
        <taxon>Agaricomycotina</taxon>
        <taxon>Agaricomycetes</taxon>
        <taxon>Polyporales</taxon>
        <taxon>Laetiporus</taxon>
    </lineage>
</organism>
<dbReference type="InParanoid" id="A0A165FRW6"/>
<feature type="region of interest" description="Disordered" evidence="1">
    <location>
        <begin position="1"/>
        <end position="21"/>
    </location>
</feature>
<dbReference type="Proteomes" id="UP000076871">
    <property type="component" value="Unassembled WGS sequence"/>
</dbReference>
<dbReference type="RefSeq" id="XP_040767075.1">
    <property type="nucleotide sequence ID" value="XM_040912233.1"/>
</dbReference>
<keyword evidence="4" id="KW-1185">Reference proteome</keyword>
<dbReference type="STRING" id="1314785.A0A165FRW6"/>
<evidence type="ECO:0000313" key="3">
    <source>
        <dbReference type="EMBL" id="KZT09335.1"/>
    </source>
</evidence>
<reference evidence="3 4" key="1">
    <citation type="journal article" date="2016" name="Mol. Biol. Evol.">
        <title>Comparative Genomics of Early-Diverging Mushroom-Forming Fungi Provides Insights into the Origins of Lignocellulose Decay Capabilities.</title>
        <authorList>
            <person name="Nagy L.G."/>
            <person name="Riley R."/>
            <person name="Tritt A."/>
            <person name="Adam C."/>
            <person name="Daum C."/>
            <person name="Floudas D."/>
            <person name="Sun H."/>
            <person name="Yadav J.S."/>
            <person name="Pangilinan J."/>
            <person name="Larsson K.H."/>
            <person name="Matsuura K."/>
            <person name="Barry K."/>
            <person name="Labutti K."/>
            <person name="Kuo R."/>
            <person name="Ohm R.A."/>
            <person name="Bhattacharya S.S."/>
            <person name="Shirouzu T."/>
            <person name="Yoshinaga Y."/>
            <person name="Martin F.M."/>
            <person name="Grigoriev I.V."/>
            <person name="Hibbett D.S."/>
        </authorList>
    </citation>
    <scope>NUCLEOTIDE SEQUENCE [LARGE SCALE GENOMIC DNA]</scope>
    <source>
        <strain evidence="3 4">93-53</strain>
    </source>
</reference>
<sequence length="107" mass="11754">MNGDGGEDEFGDDEGDELGLGSGKKMFEVELDRAKKILLLLRFSTLLHKRVQLDILSNSAITTSSNYLASLDALPARSHALFVAFDDVIASLYARQTRLVSLLQSRP</sequence>
<name>A0A165FRW6_9APHY</name>
<dbReference type="EMBL" id="KV427612">
    <property type="protein sequence ID" value="KZT09335.1"/>
    <property type="molecule type" value="Genomic_DNA"/>
</dbReference>
<accession>A0A165FRW6</accession>
<dbReference type="GeneID" id="63829261"/>
<evidence type="ECO:0000313" key="4">
    <source>
        <dbReference type="Proteomes" id="UP000076871"/>
    </source>
</evidence>